<accession>A0A4U8V2F6</accession>
<evidence type="ECO:0000313" key="2">
    <source>
        <dbReference type="Proteomes" id="UP000298663"/>
    </source>
</evidence>
<gene>
    <name evidence="1" type="ORF">L596_006029</name>
</gene>
<keyword evidence="2" id="KW-1185">Reference proteome</keyword>
<reference evidence="1 2" key="2">
    <citation type="journal article" date="2019" name="G3 (Bethesda)">
        <title>Hybrid Assembly of the Genome of the Entomopathogenic Nematode Steinernema carpocapsae Identifies the X-Chromosome.</title>
        <authorList>
            <person name="Serra L."/>
            <person name="Macchietto M."/>
            <person name="Macias-Munoz A."/>
            <person name="McGill C.J."/>
            <person name="Rodriguez I.M."/>
            <person name="Rodriguez B."/>
            <person name="Murad R."/>
            <person name="Mortazavi A."/>
        </authorList>
    </citation>
    <scope>NUCLEOTIDE SEQUENCE [LARGE SCALE GENOMIC DNA]</scope>
    <source>
        <strain evidence="1 2">ALL</strain>
    </source>
</reference>
<name>A0A4U8V2F6_STECR</name>
<dbReference type="AlphaFoldDB" id="A0A4U8V2F6"/>
<protein>
    <submittedName>
        <fullName evidence="1">Uncharacterized protein</fullName>
    </submittedName>
</protein>
<sequence>MHTDCNCIFSSPPPLHRRLLPLAKKNRHHHRSRKTITNGFRGLRICINTKLSRSAADNDGSNVILKAPATQRREAIVAALFPVCK</sequence>
<organism evidence="1 2">
    <name type="scientific">Steinernema carpocapsae</name>
    <name type="common">Entomopathogenic nematode</name>
    <dbReference type="NCBI Taxonomy" id="34508"/>
    <lineage>
        <taxon>Eukaryota</taxon>
        <taxon>Metazoa</taxon>
        <taxon>Ecdysozoa</taxon>
        <taxon>Nematoda</taxon>
        <taxon>Chromadorea</taxon>
        <taxon>Rhabditida</taxon>
        <taxon>Tylenchina</taxon>
        <taxon>Panagrolaimomorpha</taxon>
        <taxon>Strongyloidoidea</taxon>
        <taxon>Steinernematidae</taxon>
        <taxon>Steinernema</taxon>
    </lineage>
</organism>
<comment type="caution">
    <text evidence="1">The sequence shown here is derived from an EMBL/GenBank/DDBJ whole genome shotgun (WGS) entry which is preliminary data.</text>
</comment>
<proteinExistence type="predicted"/>
<dbReference type="EMBL" id="AZBU02000001">
    <property type="protein sequence ID" value="TMS39519.1"/>
    <property type="molecule type" value="Genomic_DNA"/>
</dbReference>
<reference evidence="1 2" key="1">
    <citation type="journal article" date="2015" name="Genome Biol.">
        <title>Comparative genomics of Steinernema reveals deeply conserved gene regulatory networks.</title>
        <authorList>
            <person name="Dillman A.R."/>
            <person name="Macchietto M."/>
            <person name="Porter C.F."/>
            <person name="Rogers A."/>
            <person name="Williams B."/>
            <person name="Antoshechkin I."/>
            <person name="Lee M.M."/>
            <person name="Goodwin Z."/>
            <person name="Lu X."/>
            <person name="Lewis E.E."/>
            <person name="Goodrich-Blair H."/>
            <person name="Stock S.P."/>
            <person name="Adams B.J."/>
            <person name="Sternberg P.W."/>
            <person name="Mortazavi A."/>
        </authorList>
    </citation>
    <scope>NUCLEOTIDE SEQUENCE [LARGE SCALE GENOMIC DNA]</scope>
    <source>
        <strain evidence="1 2">ALL</strain>
    </source>
</reference>
<evidence type="ECO:0000313" key="1">
    <source>
        <dbReference type="EMBL" id="TMS39519.1"/>
    </source>
</evidence>
<dbReference type="Proteomes" id="UP000298663">
    <property type="component" value="Chromosome X"/>
</dbReference>
<dbReference type="EMBL" id="CM016762">
    <property type="protein sequence ID" value="TMS39519.1"/>
    <property type="molecule type" value="Genomic_DNA"/>
</dbReference>